<dbReference type="EMBL" id="BLXT01003741">
    <property type="protein sequence ID" value="GFO04802.1"/>
    <property type="molecule type" value="Genomic_DNA"/>
</dbReference>
<evidence type="ECO:0000313" key="3">
    <source>
        <dbReference type="Proteomes" id="UP000735302"/>
    </source>
</evidence>
<feature type="compositionally biased region" description="Basic residues" evidence="1">
    <location>
        <begin position="88"/>
        <end position="101"/>
    </location>
</feature>
<protein>
    <submittedName>
        <fullName evidence="2">Uncharacterized protein</fullName>
    </submittedName>
</protein>
<keyword evidence="3" id="KW-1185">Reference proteome</keyword>
<reference evidence="2 3" key="1">
    <citation type="journal article" date="2021" name="Elife">
        <title>Chloroplast acquisition without the gene transfer in kleptoplastic sea slugs, Plakobranchus ocellatus.</title>
        <authorList>
            <person name="Maeda T."/>
            <person name="Takahashi S."/>
            <person name="Yoshida T."/>
            <person name="Shimamura S."/>
            <person name="Takaki Y."/>
            <person name="Nagai Y."/>
            <person name="Toyoda A."/>
            <person name="Suzuki Y."/>
            <person name="Arimoto A."/>
            <person name="Ishii H."/>
            <person name="Satoh N."/>
            <person name="Nishiyama T."/>
            <person name="Hasebe M."/>
            <person name="Maruyama T."/>
            <person name="Minagawa J."/>
            <person name="Obokata J."/>
            <person name="Shigenobu S."/>
        </authorList>
    </citation>
    <scope>NUCLEOTIDE SEQUENCE [LARGE SCALE GENOMIC DNA]</scope>
</reference>
<feature type="compositionally biased region" description="Basic and acidic residues" evidence="1">
    <location>
        <begin position="115"/>
        <end position="125"/>
    </location>
</feature>
<evidence type="ECO:0000256" key="1">
    <source>
        <dbReference type="SAM" id="MobiDB-lite"/>
    </source>
</evidence>
<feature type="region of interest" description="Disordered" evidence="1">
    <location>
        <begin position="1"/>
        <end position="158"/>
    </location>
</feature>
<organism evidence="2 3">
    <name type="scientific">Plakobranchus ocellatus</name>
    <dbReference type="NCBI Taxonomy" id="259542"/>
    <lineage>
        <taxon>Eukaryota</taxon>
        <taxon>Metazoa</taxon>
        <taxon>Spiralia</taxon>
        <taxon>Lophotrochozoa</taxon>
        <taxon>Mollusca</taxon>
        <taxon>Gastropoda</taxon>
        <taxon>Heterobranchia</taxon>
        <taxon>Euthyneura</taxon>
        <taxon>Panpulmonata</taxon>
        <taxon>Sacoglossa</taxon>
        <taxon>Placobranchoidea</taxon>
        <taxon>Plakobranchidae</taxon>
        <taxon>Plakobranchus</taxon>
    </lineage>
</organism>
<evidence type="ECO:0000313" key="2">
    <source>
        <dbReference type="EMBL" id="GFO04802.1"/>
    </source>
</evidence>
<dbReference type="AlphaFoldDB" id="A0AAV4ACP9"/>
<name>A0AAV4ACP9_9GAST</name>
<comment type="caution">
    <text evidence="2">The sequence shown here is derived from an EMBL/GenBank/DDBJ whole genome shotgun (WGS) entry which is preliminary data.</text>
</comment>
<gene>
    <name evidence="2" type="ORF">PoB_003130700</name>
</gene>
<sequence>MQGGMERARTPRSGIPTLVGSPPGNQGRVHHHHHIYSSPDRGGDSNGDLNGYTHRRPSDENRSNGNHYRSPSRRDRSSKSVTSNGRHSSPRPSRHGHHLHSNGHEGRSPPRHGKSGREWREHESPVRIYSDVSSPAPLPNGDQSRHVSPRHRPPMARTPVTYAHIRKNLSPQVSFFIQSK</sequence>
<accession>A0AAV4ACP9</accession>
<dbReference type="Proteomes" id="UP000735302">
    <property type="component" value="Unassembled WGS sequence"/>
</dbReference>
<proteinExistence type="predicted"/>